<dbReference type="PROSITE" id="PS00086">
    <property type="entry name" value="CYTOCHROME_P450"/>
    <property type="match status" value="1"/>
</dbReference>
<evidence type="ECO:0000256" key="1">
    <source>
        <dbReference type="ARBA" id="ARBA00004370"/>
    </source>
</evidence>
<keyword evidence="2 9" id="KW-0349">Heme</keyword>
<protein>
    <recommendedName>
        <fullName evidence="14">Cytochrome P450</fullName>
    </recommendedName>
</protein>
<dbReference type="InterPro" id="IPR036396">
    <property type="entry name" value="Cyt_P450_sf"/>
</dbReference>
<dbReference type="PaxDb" id="3218-PP1S28_409V6.1"/>
<dbReference type="OMA" id="FSHHEIL"/>
<gene>
    <name evidence="12" type="primary">LOC112279789</name>
    <name evidence="11" type="ORF">PHYPA_001544</name>
</gene>
<accession>A0A2K1LAR4</accession>
<dbReference type="EMBL" id="ABEU02000001">
    <property type="protein sequence ID" value="PNR63119.1"/>
    <property type="molecule type" value="Genomic_DNA"/>
</dbReference>
<evidence type="ECO:0000256" key="2">
    <source>
        <dbReference type="ARBA" id="ARBA00022617"/>
    </source>
</evidence>
<dbReference type="InterPro" id="IPR002401">
    <property type="entry name" value="Cyt_P450_E_grp-I"/>
</dbReference>
<sequence length="576" mass="63544">MPLAVAILYAANKLALAPALLHTMTIITILTWILGGALTLGLGFIVKEWLWNPLMLIELCKRQGIKGFPFVPFVGQMPAIDEVLSGRNRRVQKQDNDEVEDEDRLTAVTNCYRNHGSTFYFTVGRTVRLSIADPPLIKDILIANSESYSKPLHIRKLGVLGDGIFASSGSTWSPQRSLFTGAFHTKEVKSKIPTMIDCAHSAVEKWSRELNDGYSELDMYQKFAELTLDVIGKTAFGTEEIGGASEAASVIGSFNRYLLYCRELVFGPPATFPTSLRYVQRKHLVSRGIAAEAKWLRTYMGRIISARRNSHHSGAAETVSDRHDLLDVIIGAVDNIGHSEEGAKKALNEAPDQTISEKRKRAAEMTRLTEKQLLDNALTVLLAGHETTASLLTWTIYLLAKHPLWQKRARAEVEEFCPGGVVEPQVLSHLKLLGMILLESLRLFPPVPLIGRMCIKDNKVGPDLLIPEGLEIVIPVAVLHRDRTIWGDNADEFAPARFGNGISGACGNPLAFLPFGAGPRTCIGQTLALSEAKAVLAVMLPLFSWKLSTSYRHSPDVTLTMMPEFGMPVVLEKIEK</sequence>
<reference evidence="11 13" key="2">
    <citation type="journal article" date="2018" name="Plant J.">
        <title>The Physcomitrella patens chromosome-scale assembly reveals moss genome structure and evolution.</title>
        <authorList>
            <person name="Lang D."/>
            <person name="Ullrich K.K."/>
            <person name="Murat F."/>
            <person name="Fuchs J."/>
            <person name="Jenkins J."/>
            <person name="Haas F.B."/>
            <person name="Piednoel M."/>
            <person name="Gundlach H."/>
            <person name="Van Bel M."/>
            <person name="Meyberg R."/>
            <person name="Vives C."/>
            <person name="Morata J."/>
            <person name="Symeonidi A."/>
            <person name="Hiss M."/>
            <person name="Muchero W."/>
            <person name="Kamisugi Y."/>
            <person name="Saleh O."/>
            <person name="Blanc G."/>
            <person name="Decker E.L."/>
            <person name="van Gessel N."/>
            <person name="Grimwood J."/>
            <person name="Hayes R.D."/>
            <person name="Graham S.W."/>
            <person name="Gunter L.E."/>
            <person name="McDaniel S.F."/>
            <person name="Hoernstein S.N.W."/>
            <person name="Larsson A."/>
            <person name="Li F.W."/>
            <person name="Perroud P.F."/>
            <person name="Phillips J."/>
            <person name="Ranjan P."/>
            <person name="Rokshar D.S."/>
            <person name="Rothfels C.J."/>
            <person name="Schneider L."/>
            <person name="Shu S."/>
            <person name="Stevenson D.W."/>
            <person name="Thummler F."/>
            <person name="Tillich M."/>
            <person name="Villarreal Aguilar J.C."/>
            <person name="Widiez T."/>
            <person name="Wong G.K."/>
            <person name="Wymore A."/>
            <person name="Zhang Y."/>
            <person name="Zimmer A.D."/>
            <person name="Quatrano R.S."/>
            <person name="Mayer K.F.X."/>
            <person name="Goodstein D."/>
            <person name="Casacuberta J.M."/>
            <person name="Vandepoele K."/>
            <person name="Reski R."/>
            <person name="Cuming A.C."/>
            <person name="Tuskan G.A."/>
            <person name="Maumus F."/>
            <person name="Salse J."/>
            <person name="Schmutz J."/>
            <person name="Rensing S.A."/>
        </authorList>
    </citation>
    <scope>NUCLEOTIDE SEQUENCE [LARGE SCALE GENOMIC DNA]</scope>
    <source>
        <strain evidence="12 13">cv. Gransden 2004</strain>
    </source>
</reference>
<keyword evidence="3" id="KW-0812">Transmembrane</keyword>
<dbReference type="Gramene" id="Pp3c1_33340V3.1">
    <property type="protein sequence ID" value="Pp3c1_33340V3.1"/>
    <property type="gene ID" value="Pp3c1_33340"/>
</dbReference>
<evidence type="ECO:0000256" key="4">
    <source>
        <dbReference type="ARBA" id="ARBA00022723"/>
    </source>
</evidence>
<dbReference type="GeneID" id="112279789"/>
<evidence type="ECO:0000256" key="7">
    <source>
        <dbReference type="ARBA" id="ARBA00023004"/>
    </source>
</evidence>
<comment type="similarity">
    <text evidence="10">Belongs to the cytochrome P450 family.</text>
</comment>
<dbReference type="Gene3D" id="1.10.630.10">
    <property type="entry name" value="Cytochrome P450"/>
    <property type="match status" value="1"/>
</dbReference>
<feature type="binding site" description="axial binding residue" evidence="9">
    <location>
        <position position="522"/>
    </location>
    <ligand>
        <name>heme</name>
        <dbReference type="ChEBI" id="CHEBI:30413"/>
    </ligand>
    <ligandPart>
        <name>Fe</name>
        <dbReference type="ChEBI" id="CHEBI:18248"/>
    </ligandPart>
</feature>
<dbReference type="STRING" id="3218.A0A2K1LAR4"/>
<dbReference type="GO" id="GO:0004497">
    <property type="term" value="F:monooxygenase activity"/>
    <property type="evidence" value="ECO:0007669"/>
    <property type="project" value="UniProtKB-KW"/>
</dbReference>
<dbReference type="EnsemblPlants" id="Pp3c1_33340V3.1">
    <property type="protein sequence ID" value="Pp3c1_33340V3.1"/>
    <property type="gene ID" value="Pp3c1_33340"/>
</dbReference>
<name>A0A2K1LAR4_PHYPA</name>
<organism evidence="11">
    <name type="scientific">Physcomitrium patens</name>
    <name type="common">Spreading-leaved earth moss</name>
    <name type="synonym">Physcomitrella patens</name>
    <dbReference type="NCBI Taxonomy" id="3218"/>
    <lineage>
        <taxon>Eukaryota</taxon>
        <taxon>Viridiplantae</taxon>
        <taxon>Streptophyta</taxon>
        <taxon>Embryophyta</taxon>
        <taxon>Bryophyta</taxon>
        <taxon>Bryophytina</taxon>
        <taxon>Bryopsida</taxon>
        <taxon>Funariidae</taxon>
        <taxon>Funariales</taxon>
        <taxon>Funariaceae</taxon>
        <taxon>Physcomitrium</taxon>
    </lineage>
</organism>
<keyword evidence="7 9" id="KW-0408">Iron</keyword>
<evidence type="ECO:0000256" key="3">
    <source>
        <dbReference type="ARBA" id="ARBA00022692"/>
    </source>
</evidence>
<dbReference type="AlphaFoldDB" id="A0A2K1LAR4"/>
<dbReference type="RefSeq" id="XP_024370249.1">
    <property type="nucleotide sequence ID" value="XM_024514481.2"/>
</dbReference>
<keyword evidence="5" id="KW-1133">Transmembrane helix</keyword>
<evidence type="ECO:0000313" key="12">
    <source>
        <dbReference type="EnsemblPlants" id="Pp3c1_33340V3.1"/>
    </source>
</evidence>
<dbReference type="PANTHER" id="PTHR24282:SF258">
    <property type="entry name" value="CYTOCHROME P450"/>
    <property type="match status" value="1"/>
</dbReference>
<evidence type="ECO:0000256" key="9">
    <source>
        <dbReference type="PIRSR" id="PIRSR602401-1"/>
    </source>
</evidence>
<dbReference type="GO" id="GO:0016020">
    <property type="term" value="C:membrane"/>
    <property type="evidence" value="ECO:0007669"/>
    <property type="project" value="UniProtKB-SubCell"/>
</dbReference>
<dbReference type="SUPFAM" id="SSF48264">
    <property type="entry name" value="Cytochrome P450"/>
    <property type="match status" value="1"/>
</dbReference>
<evidence type="ECO:0000256" key="5">
    <source>
        <dbReference type="ARBA" id="ARBA00022989"/>
    </source>
</evidence>
<dbReference type="PRINTS" id="PR00463">
    <property type="entry name" value="EP450I"/>
</dbReference>
<dbReference type="Gramene" id="Pp3c1_33340V3.4">
    <property type="protein sequence ID" value="Pp3c1_33340V3.4"/>
    <property type="gene ID" value="Pp3c1_33340"/>
</dbReference>
<reference evidence="11 13" key="1">
    <citation type="journal article" date="2008" name="Science">
        <title>The Physcomitrella genome reveals evolutionary insights into the conquest of land by plants.</title>
        <authorList>
            <person name="Rensing S."/>
            <person name="Lang D."/>
            <person name="Zimmer A."/>
            <person name="Terry A."/>
            <person name="Salamov A."/>
            <person name="Shapiro H."/>
            <person name="Nishiyama T."/>
            <person name="Perroud P.-F."/>
            <person name="Lindquist E."/>
            <person name="Kamisugi Y."/>
            <person name="Tanahashi T."/>
            <person name="Sakakibara K."/>
            <person name="Fujita T."/>
            <person name="Oishi K."/>
            <person name="Shin-I T."/>
            <person name="Kuroki Y."/>
            <person name="Toyoda A."/>
            <person name="Suzuki Y."/>
            <person name="Hashimoto A."/>
            <person name="Yamaguchi K."/>
            <person name="Sugano A."/>
            <person name="Kohara Y."/>
            <person name="Fujiyama A."/>
            <person name="Anterola A."/>
            <person name="Aoki S."/>
            <person name="Ashton N."/>
            <person name="Barbazuk W.B."/>
            <person name="Barker E."/>
            <person name="Bennetzen J."/>
            <person name="Bezanilla M."/>
            <person name="Blankenship R."/>
            <person name="Cho S.H."/>
            <person name="Dutcher S."/>
            <person name="Estelle M."/>
            <person name="Fawcett J.A."/>
            <person name="Gundlach H."/>
            <person name="Hanada K."/>
            <person name="Heyl A."/>
            <person name="Hicks K.A."/>
            <person name="Hugh J."/>
            <person name="Lohr M."/>
            <person name="Mayer K."/>
            <person name="Melkozernov A."/>
            <person name="Murata T."/>
            <person name="Nelson D."/>
            <person name="Pils B."/>
            <person name="Prigge M."/>
            <person name="Reiss B."/>
            <person name="Renner T."/>
            <person name="Rombauts S."/>
            <person name="Rushton P."/>
            <person name="Sanderfoot A."/>
            <person name="Schween G."/>
            <person name="Shiu S.-H."/>
            <person name="Stueber K."/>
            <person name="Theodoulou F.L."/>
            <person name="Tu H."/>
            <person name="Van de Peer Y."/>
            <person name="Verrier P.J."/>
            <person name="Waters E."/>
            <person name="Wood A."/>
            <person name="Yang L."/>
            <person name="Cove D."/>
            <person name="Cuming A."/>
            <person name="Hasebe M."/>
            <person name="Lucas S."/>
            <person name="Mishler D.B."/>
            <person name="Reski R."/>
            <person name="Grigoriev I."/>
            <person name="Quatrano R.S."/>
            <person name="Boore J.L."/>
        </authorList>
    </citation>
    <scope>NUCLEOTIDE SEQUENCE [LARGE SCALE GENOMIC DNA]</scope>
    <source>
        <strain evidence="12 13">cv. Gransden 2004</strain>
    </source>
</reference>
<dbReference type="InterPro" id="IPR017972">
    <property type="entry name" value="Cyt_P450_CS"/>
</dbReference>
<evidence type="ECO:0000256" key="8">
    <source>
        <dbReference type="ARBA" id="ARBA00023136"/>
    </source>
</evidence>
<keyword evidence="8" id="KW-0472">Membrane</keyword>
<evidence type="ECO:0000256" key="6">
    <source>
        <dbReference type="ARBA" id="ARBA00023002"/>
    </source>
</evidence>
<proteinExistence type="inferred from homology"/>
<dbReference type="GO" id="GO:0016705">
    <property type="term" value="F:oxidoreductase activity, acting on paired donors, with incorporation or reduction of molecular oxygen"/>
    <property type="evidence" value="ECO:0007669"/>
    <property type="project" value="InterPro"/>
</dbReference>
<comment type="subcellular location">
    <subcellularLocation>
        <location evidence="1">Membrane</location>
    </subcellularLocation>
</comment>
<keyword evidence="4 9" id="KW-0479">Metal-binding</keyword>
<dbReference type="PRINTS" id="PR00385">
    <property type="entry name" value="P450"/>
</dbReference>
<dbReference type="Pfam" id="PF00067">
    <property type="entry name" value="p450"/>
    <property type="match status" value="1"/>
</dbReference>
<evidence type="ECO:0000256" key="10">
    <source>
        <dbReference type="RuleBase" id="RU000461"/>
    </source>
</evidence>
<dbReference type="PANTHER" id="PTHR24282">
    <property type="entry name" value="CYTOCHROME P450 FAMILY MEMBER"/>
    <property type="match status" value="1"/>
</dbReference>
<comment type="cofactor">
    <cofactor evidence="9">
        <name>heme</name>
        <dbReference type="ChEBI" id="CHEBI:30413"/>
    </cofactor>
</comment>
<evidence type="ECO:0008006" key="14">
    <source>
        <dbReference type="Google" id="ProtNLM"/>
    </source>
</evidence>
<dbReference type="EnsemblPlants" id="Pp3c1_33340V3.4">
    <property type="protein sequence ID" value="Pp3c1_33340V3.4"/>
    <property type="gene ID" value="Pp3c1_33340"/>
</dbReference>
<keyword evidence="6 10" id="KW-0560">Oxidoreductase</keyword>
<keyword evidence="13" id="KW-1185">Reference proteome</keyword>
<reference evidence="12" key="3">
    <citation type="submission" date="2020-12" db="UniProtKB">
        <authorList>
            <consortium name="EnsemblPlants"/>
        </authorList>
    </citation>
    <scope>IDENTIFICATION</scope>
</reference>
<evidence type="ECO:0000313" key="13">
    <source>
        <dbReference type="Proteomes" id="UP000006727"/>
    </source>
</evidence>
<dbReference type="Proteomes" id="UP000006727">
    <property type="component" value="Chromosome 1"/>
</dbReference>
<dbReference type="InterPro" id="IPR050665">
    <property type="entry name" value="Cytochrome_P450_Monooxygen"/>
</dbReference>
<evidence type="ECO:0000313" key="11">
    <source>
        <dbReference type="EMBL" id="PNR63119.1"/>
    </source>
</evidence>
<keyword evidence="10" id="KW-0503">Monooxygenase</keyword>
<dbReference type="InterPro" id="IPR001128">
    <property type="entry name" value="Cyt_P450"/>
</dbReference>
<dbReference type="GO" id="GO:0020037">
    <property type="term" value="F:heme binding"/>
    <property type="evidence" value="ECO:0007669"/>
    <property type="project" value="InterPro"/>
</dbReference>
<dbReference type="OrthoDB" id="1470350at2759"/>
<dbReference type="GO" id="GO:0005506">
    <property type="term" value="F:iron ion binding"/>
    <property type="evidence" value="ECO:0007669"/>
    <property type="project" value="InterPro"/>
</dbReference>